<sequence length="151" mass="17301">MTQNCIFDLKLGARNKVLEAKVYRKWIDQKPLNPTPTDYCCILIDREVYAGEAQFSALRKLFPQIKDKKSLGTSVERAQIKGKYSISTAVNYYISIRINFFLLSPLHDSVHNATVFTNNSLIWSVCQEAVVEGQRNRLGDIKNLYKSDTHL</sequence>
<dbReference type="AlphaFoldDB" id="A0A6L2JCJ7"/>
<proteinExistence type="predicted"/>
<evidence type="ECO:0000313" key="1">
    <source>
        <dbReference type="EMBL" id="GEU34267.1"/>
    </source>
</evidence>
<name>A0A6L2JCJ7_TANCI</name>
<gene>
    <name evidence="1" type="ORF">Tci_006245</name>
</gene>
<reference evidence="1" key="1">
    <citation type="journal article" date="2019" name="Sci. Rep.">
        <title>Draft genome of Tanacetum cinerariifolium, the natural source of mosquito coil.</title>
        <authorList>
            <person name="Yamashiro T."/>
            <person name="Shiraishi A."/>
            <person name="Satake H."/>
            <person name="Nakayama K."/>
        </authorList>
    </citation>
    <scope>NUCLEOTIDE SEQUENCE</scope>
</reference>
<protein>
    <submittedName>
        <fullName evidence="1">Uncharacterized protein</fullName>
    </submittedName>
</protein>
<comment type="caution">
    <text evidence="1">The sequence shown here is derived from an EMBL/GenBank/DDBJ whole genome shotgun (WGS) entry which is preliminary data.</text>
</comment>
<accession>A0A6L2JCJ7</accession>
<dbReference type="EMBL" id="BKCJ010000558">
    <property type="protein sequence ID" value="GEU34267.1"/>
    <property type="molecule type" value="Genomic_DNA"/>
</dbReference>
<organism evidence="1">
    <name type="scientific">Tanacetum cinerariifolium</name>
    <name type="common">Dalmatian daisy</name>
    <name type="synonym">Chrysanthemum cinerariifolium</name>
    <dbReference type="NCBI Taxonomy" id="118510"/>
    <lineage>
        <taxon>Eukaryota</taxon>
        <taxon>Viridiplantae</taxon>
        <taxon>Streptophyta</taxon>
        <taxon>Embryophyta</taxon>
        <taxon>Tracheophyta</taxon>
        <taxon>Spermatophyta</taxon>
        <taxon>Magnoliopsida</taxon>
        <taxon>eudicotyledons</taxon>
        <taxon>Gunneridae</taxon>
        <taxon>Pentapetalae</taxon>
        <taxon>asterids</taxon>
        <taxon>campanulids</taxon>
        <taxon>Asterales</taxon>
        <taxon>Asteraceae</taxon>
        <taxon>Asteroideae</taxon>
        <taxon>Anthemideae</taxon>
        <taxon>Anthemidinae</taxon>
        <taxon>Tanacetum</taxon>
    </lineage>
</organism>